<dbReference type="Proteomes" id="UP000653454">
    <property type="component" value="Unassembled WGS sequence"/>
</dbReference>
<dbReference type="GO" id="GO:0016787">
    <property type="term" value="F:hydrolase activity"/>
    <property type="evidence" value="ECO:0007669"/>
    <property type="project" value="UniProtKB-KW"/>
</dbReference>
<evidence type="ECO:0000256" key="1">
    <source>
        <dbReference type="ARBA" id="ARBA00022801"/>
    </source>
</evidence>
<proteinExistence type="predicted"/>
<dbReference type="AlphaFoldDB" id="A0A8S4FUU1"/>
<keyword evidence="5" id="KW-1185">Reference proteome</keyword>
<sequence length="267" mass="27828">MEDIIIIIIILERIAAINAQSASIVKTYLCSAVDHYASTYGDRGWGCRYRNMQMLLSSLLRSPVYAPLLAGAAGGGGGVPSVPALQVMVERAWQRGFDVQMDAVSDGCNSTGEVFSAYQNGGPDACLSEENECLVYMLRSPVAGAPEEHNTQVQEAGGPAPRPVGAAAAPATPTPLLPPPSRSRKRRRVPEAMVLGVAAAGAGPAAHQSARAVAARIAAARAARPAVARARARARATAAAGARLAPVPDHRVLLGSIQGLKFCRSSW</sequence>
<dbReference type="Pfam" id="PF07910">
    <property type="entry name" value="Peptidase_C78"/>
    <property type="match status" value="1"/>
</dbReference>
<accession>A0A8S4FUU1</accession>
<evidence type="ECO:0000313" key="5">
    <source>
        <dbReference type="Proteomes" id="UP000653454"/>
    </source>
</evidence>
<gene>
    <name evidence="4" type="ORF">PLXY2_LOCUS10040</name>
</gene>
<feature type="domain" description="UFSP1/2/DUB catalytic" evidence="3">
    <location>
        <begin position="27"/>
        <end position="100"/>
    </location>
</feature>
<protein>
    <submittedName>
        <fullName evidence="4">(diamondback moth) hypothetical protein</fullName>
    </submittedName>
</protein>
<organism evidence="4 5">
    <name type="scientific">Plutella xylostella</name>
    <name type="common">Diamondback moth</name>
    <name type="synonym">Plutella maculipennis</name>
    <dbReference type="NCBI Taxonomy" id="51655"/>
    <lineage>
        <taxon>Eukaryota</taxon>
        <taxon>Metazoa</taxon>
        <taxon>Ecdysozoa</taxon>
        <taxon>Arthropoda</taxon>
        <taxon>Hexapoda</taxon>
        <taxon>Insecta</taxon>
        <taxon>Pterygota</taxon>
        <taxon>Neoptera</taxon>
        <taxon>Endopterygota</taxon>
        <taxon>Lepidoptera</taxon>
        <taxon>Glossata</taxon>
        <taxon>Ditrysia</taxon>
        <taxon>Yponomeutoidea</taxon>
        <taxon>Plutellidae</taxon>
        <taxon>Plutella</taxon>
    </lineage>
</organism>
<evidence type="ECO:0000313" key="4">
    <source>
        <dbReference type="EMBL" id="CAG9130765.1"/>
    </source>
</evidence>
<dbReference type="InterPro" id="IPR012462">
    <property type="entry name" value="UFSP1/2_DUB_cat"/>
</dbReference>
<name>A0A8S4FUU1_PLUXY</name>
<dbReference type="Gene3D" id="3.90.70.130">
    <property type="match status" value="1"/>
</dbReference>
<evidence type="ECO:0000259" key="3">
    <source>
        <dbReference type="Pfam" id="PF07910"/>
    </source>
</evidence>
<dbReference type="EMBL" id="CAJHNJ030000042">
    <property type="protein sequence ID" value="CAG9130765.1"/>
    <property type="molecule type" value="Genomic_DNA"/>
</dbReference>
<comment type="caution">
    <text evidence="4">The sequence shown here is derived from an EMBL/GenBank/DDBJ whole genome shotgun (WGS) entry which is preliminary data.</text>
</comment>
<reference evidence="4" key="1">
    <citation type="submission" date="2020-11" db="EMBL/GenBank/DDBJ databases">
        <authorList>
            <person name="Whiteford S."/>
        </authorList>
    </citation>
    <scope>NUCLEOTIDE SEQUENCE</scope>
</reference>
<feature type="compositionally biased region" description="Pro residues" evidence="2">
    <location>
        <begin position="172"/>
        <end position="181"/>
    </location>
</feature>
<evidence type="ECO:0000256" key="2">
    <source>
        <dbReference type="SAM" id="MobiDB-lite"/>
    </source>
</evidence>
<feature type="region of interest" description="Disordered" evidence="2">
    <location>
        <begin position="146"/>
        <end position="188"/>
    </location>
</feature>
<keyword evidence="1" id="KW-0378">Hydrolase</keyword>